<keyword evidence="14" id="KW-0234">DNA repair</keyword>
<comment type="cofactor">
    <cofactor evidence="16">
        <name>iron-sulfur cluster</name>
        <dbReference type="ChEBI" id="CHEBI:30408"/>
    </cofactor>
</comment>
<evidence type="ECO:0000313" key="19">
    <source>
        <dbReference type="EMBL" id="GCE13854.1"/>
    </source>
</evidence>
<dbReference type="GO" id="GO:0051536">
    <property type="term" value="F:iron-sulfur cluster binding"/>
    <property type="evidence" value="ECO:0007669"/>
    <property type="project" value="UniProtKB-KW"/>
</dbReference>
<dbReference type="InterPro" id="IPR013343">
    <property type="entry name" value="CRISPR-assoc_prot_Cas4"/>
</dbReference>
<dbReference type="EMBL" id="BIFR01000001">
    <property type="protein sequence ID" value="GCE13854.1"/>
    <property type="molecule type" value="Genomic_DNA"/>
</dbReference>
<dbReference type="PANTHER" id="PTHR36531:SF6">
    <property type="entry name" value="DNA REPLICATION ATP-DEPENDENT HELICASE_NUCLEASE DNA2"/>
    <property type="match status" value="1"/>
</dbReference>
<keyword evidence="12 16" id="KW-0411">Iron-sulfur</keyword>
<keyword evidence="10 16" id="KW-0269">Exonuclease</keyword>
<keyword evidence="13 16" id="KW-0051">Antiviral defense</keyword>
<evidence type="ECO:0000256" key="9">
    <source>
        <dbReference type="ARBA" id="ARBA00022806"/>
    </source>
</evidence>
<dbReference type="EC" id="3.1.12.1" evidence="3 16"/>
<dbReference type="GO" id="GO:0006281">
    <property type="term" value="P:DNA repair"/>
    <property type="evidence" value="ECO:0007669"/>
    <property type="project" value="UniProtKB-KW"/>
</dbReference>
<keyword evidence="15 16" id="KW-0464">Manganese</keyword>
<evidence type="ECO:0000256" key="16">
    <source>
        <dbReference type="RuleBase" id="RU365022"/>
    </source>
</evidence>
<evidence type="ECO:0000256" key="17">
    <source>
        <dbReference type="SAM" id="Phobius"/>
    </source>
</evidence>
<dbReference type="Gene3D" id="3.90.320.10">
    <property type="match status" value="1"/>
</dbReference>
<evidence type="ECO:0000256" key="5">
    <source>
        <dbReference type="ARBA" id="ARBA00022722"/>
    </source>
</evidence>
<protein>
    <recommendedName>
        <fullName evidence="4 16">CRISPR-associated exonuclease Cas4</fullName>
        <ecNumber evidence="3 16">3.1.12.1</ecNumber>
    </recommendedName>
</protein>
<keyword evidence="8 16" id="KW-0378">Hydrolase</keyword>
<evidence type="ECO:0000256" key="7">
    <source>
        <dbReference type="ARBA" id="ARBA00022763"/>
    </source>
</evidence>
<keyword evidence="17" id="KW-1133">Transmembrane helix</keyword>
<keyword evidence="9" id="KW-0547">Nucleotide-binding</keyword>
<proteinExistence type="inferred from homology"/>
<evidence type="ECO:0000256" key="15">
    <source>
        <dbReference type="ARBA" id="ARBA00023211"/>
    </source>
</evidence>
<reference evidence="20" key="1">
    <citation type="submission" date="2018-12" db="EMBL/GenBank/DDBJ databases">
        <title>Tengunoibacter tsumagoiensis gen. nov., sp. nov., Dictyobacter kobayashii sp. nov., D. alpinus sp. nov., and D. joshuensis sp. nov. and description of Dictyobacteraceae fam. nov. within the order Ktedonobacterales isolated from Tengu-no-mugimeshi.</title>
        <authorList>
            <person name="Wang C.M."/>
            <person name="Zheng Y."/>
            <person name="Sakai Y."/>
            <person name="Toyoda A."/>
            <person name="Minakuchi Y."/>
            <person name="Abe K."/>
            <person name="Yokota A."/>
            <person name="Yabe S."/>
        </authorList>
    </citation>
    <scope>NUCLEOTIDE SEQUENCE [LARGE SCALE GENOMIC DNA]</scope>
    <source>
        <strain evidence="20">Uno3</strain>
    </source>
</reference>
<dbReference type="Pfam" id="PF12705">
    <property type="entry name" value="PDDEXK_1"/>
    <property type="match status" value="1"/>
</dbReference>
<evidence type="ECO:0000256" key="8">
    <source>
        <dbReference type="ARBA" id="ARBA00022801"/>
    </source>
</evidence>
<evidence type="ECO:0000256" key="14">
    <source>
        <dbReference type="ARBA" id="ARBA00023204"/>
    </source>
</evidence>
<comment type="caution">
    <text evidence="19">The sequence shown here is derived from an EMBL/GenBank/DDBJ whole genome shotgun (WGS) entry which is preliminary data.</text>
</comment>
<dbReference type="AlphaFoldDB" id="A0A402A3Y2"/>
<evidence type="ECO:0000256" key="4">
    <source>
        <dbReference type="ARBA" id="ARBA00020049"/>
    </source>
</evidence>
<keyword evidence="9" id="KW-0067">ATP-binding</keyword>
<evidence type="ECO:0000256" key="11">
    <source>
        <dbReference type="ARBA" id="ARBA00023004"/>
    </source>
</evidence>
<comment type="cofactor">
    <cofactor evidence="16">
        <name>Mg(2+)</name>
        <dbReference type="ChEBI" id="CHEBI:18420"/>
    </cofactor>
    <cofactor evidence="16">
        <name>Mn(2+)</name>
        <dbReference type="ChEBI" id="CHEBI:29035"/>
    </cofactor>
    <text evidence="16">Mg(2+) or Mn(2+) required for ssDNA cleavage activity.</text>
</comment>
<keyword evidence="20" id="KW-1185">Reference proteome</keyword>
<keyword evidence="17" id="KW-0472">Membrane</keyword>
<comment type="function">
    <text evidence="16">CRISPR (clustered regularly interspaced short palindromic repeat) is an adaptive immune system that provides protection against mobile genetic elements (viruses, transposable elements and conjugative plasmids). CRISPR clusters contain sequences complementary to antecedent mobile elements and target invading nucleic acids. CRISPR clusters are transcribed and processed into CRISPR RNA (crRNA).</text>
</comment>
<keyword evidence="6 16" id="KW-0479">Metal-binding</keyword>
<name>A0A402A3Y2_9CHLR</name>
<evidence type="ECO:0000256" key="3">
    <source>
        <dbReference type="ARBA" id="ARBA00012768"/>
    </source>
</evidence>
<feature type="domain" description="PD-(D/E)XK endonuclease-like" evidence="18">
    <location>
        <begin position="40"/>
        <end position="182"/>
    </location>
</feature>
<evidence type="ECO:0000256" key="1">
    <source>
        <dbReference type="ARBA" id="ARBA00001966"/>
    </source>
</evidence>
<dbReference type="GO" id="GO:0004386">
    <property type="term" value="F:helicase activity"/>
    <property type="evidence" value="ECO:0007669"/>
    <property type="project" value="UniProtKB-KW"/>
</dbReference>
<dbReference type="RefSeq" id="WP_126581347.1">
    <property type="nucleotide sequence ID" value="NZ_BIFR01000001.1"/>
</dbReference>
<feature type="transmembrane region" description="Helical" evidence="17">
    <location>
        <begin position="6"/>
        <end position="25"/>
    </location>
</feature>
<dbReference type="OrthoDB" id="160794at2"/>
<evidence type="ECO:0000256" key="2">
    <source>
        <dbReference type="ARBA" id="ARBA00009189"/>
    </source>
</evidence>
<dbReference type="GO" id="GO:0004527">
    <property type="term" value="F:exonuclease activity"/>
    <property type="evidence" value="ECO:0007669"/>
    <property type="project" value="UniProtKB-KW"/>
</dbReference>
<evidence type="ECO:0000256" key="13">
    <source>
        <dbReference type="ARBA" id="ARBA00023118"/>
    </source>
</evidence>
<evidence type="ECO:0000313" key="20">
    <source>
        <dbReference type="Proteomes" id="UP000287352"/>
    </source>
</evidence>
<dbReference type="NCBIfam" id="TIGR00372">
    <property type="entry name" value="cas4"/>
    <property type="match status" value="1"/>
</dbReference>
<evidence type="ECO:0000256" key="6">
    <source>
        <dbReference type="ARBA" id="ARBA00022723"/>
    </source>
</evidence>
<dbReference type="InterPro" id="IPR011604">
    <property type="entry name" value="PDDEXK-like_dom_sf"/>
</dbReference>
<evidence type="ECO:0000256" key="12">
    <source>
        <dbReference type="ARBA" id="ARBA00023014"/>
    </source>
</evidence>
<keyword evidence="17" id="KW-0812">Transmembrane</keyword>
<keyword evidence="9" id="KW-0347">Helicase</keyword>
<gene>
    <name evidence="19" type="ORF">KTT_37130</name>
</gene>
<dbReference type="GO" id="GO:0051607">
    <property type="term" value="P:defense response to virus"/>
    <property type="evidence" value="ECO:0007669"/>
    <property type="project" value="UniProtKB-KW"/>
</dbReference>
<keyword evidence="5 16" id="KW-0540">Nuclease</keyword>
<evidence type="ECO:0000256" key="10">
    <source>
        <dbReference type="ARBA" id="ARBA00022839"/>
    </source>
</evidence>
<dbReference type="InterPro" id="IPR038726">
    <property type="entry name" value="PDDEXK_AddAB-type"/>
</dbReference>
<keyword evidence="11 16" id="KW-0408">Iron</keyword>
<evidence type="ECO:0000259" key="18">
    <source>
        <dbReference type="Pfam" id="PF12705"/>
    </source>
</evidence>
<dbReference type="InterPro" id="IPR051827">
    <property type="entry name" value="Cas4_exonuclease"/>
</dbReference>
<dbReference type="PANTHER" id="PTHR36531">
    <property type="entry name" value="CRISPR-ASSOCIATED EXONUCLEASE CAS4"/>
    <property type="match status" value="1"/>
</dbReference>
<organism evidence="19 20">
    <name type="scientific">Tengunoibacter tsumagoiensis</name>
    <dbReference type="NCBI Taxonomy" id="2014871"/>
    <lineage>
        <taxon>Bacteria</taxon>
        <taxon>Bacillati</taxon>
        <taxon>Chloroflexota</taxon>
        <taxon>Ktedonobacteria</taxon>
        <taxon>Ktedonobacterales</taxon>
        <taxon>Dictyobacteraceae</taxon>
        <taxon>Tengunoibacter</taxon>
    </lineage>
</organism>
<accession>A0A402A3Y2</accession>
<dbReference type="Proteomes" id="UP000287352">
    <property type="component" value="Unassembled WGS sequence"/>
</dbReference>
<comment type="similarity">
    <text evidence="2 16">Belongs to the CRISPR-associated exonuclease Cas4 family.</text>
</comment>
<dbReference type="GO" id="GO:0046872">
    <property type="term" value="F:metal ion binding"/>
    <property type="evidence" value="ECO:0007669"/>
    <property type="project" value="UniProtKB-KW"/>
</dbReference>
<comment type="cofactor">
    <cofactor evidence="1">
        <name>[4Fe-4S] cluster</name>
        <dbReference type="ChEBI" id="CHEBI:49883"/>
    </cofactor>
</comment>
<sequence length="187" mass="21032">MLRDTLLTVGLGFLVLAVALLMLILNELRFRRKRLIEERQKALGLPFGELVYEDADGLGEQLNSTAYPLVGKPDYVVKLPDGRLVPIELKLGVEQATAPYSNHILQLAAYCLILEDYSEQPPTHGLLRYADREFTIEYTPALRKKLIRQLTTMANCNEHEAPALTKQRVAKCRSCTFQPICPVGHGK</sequence>
<keyword evidence="7" id="KW-0227">DNA damage</keyword>